<proteinExistence type="predicted"/>
<organism evidence="1 2">
    <name type="scientific">Reichenbachiella faecimaris</name>
    <dbReference type="NCBI Taxonomy" id="692418"/>
    <lineage>
        <taxon>Bacteria</taxon>
        <taxon>Pseudomonadati</taxon>
        <taxon>Bacteroidota</taxon>
        <taxon>Cytophagia</taxon>
        <taxon>Cytophagales</taxon>
        <taxon>Reichenbachiellaceae</taxon>
        <taxon>Reichenbachiella</taxon>
    </lineage>
</organism>
<dbReference type="EMBL" id="FWYF01000002">
    <property type="protein sequence ID" value="SMD34811.1"/>
    <property type="molecule type" value="Genomic_DNA"/>
</dbReference>
<accession>A0A1W2GDZ1</accession>
<dbReference type="InterPro" id="IPR039424">
    <property type="entry name" value="SBP_5"/>
</dbReference>
<dbReference type="GO" id="GO:1904680">
    <property type="term" value="F:peptide transmembrane transporter activity"/>
    <property type="evidence" value="ECO:0007669"/>
    <property type="project" value="TreeGrafter"/>
</dbReference>
<dbReference type="RefSeq" id="WP_084372855.1">
    <property type="nucleotide sequence ID" value="NZ_FWYF01000002.1"/>
</dbReference>
<evidence type="ECO:0008006" key="3">
    <source>
        <dbReference type="Google" id="ProtNLM"/>
    </source>
</evidence>
<reference evidence="1 2" key="1">
    <citation type="submission" date="2017-04" db="EMBL/GenBank/DDBJ databases">
        <authorList>
            <person name="Afonso C.L."/>
            <person name="Miller P.J."/>
            <person name="Scott M.A."/>
            <person name="Spackman E."/>
            <person name="Goraichik I."/>
            <person name="Dimitrov K.M."/>
            <person name="Suarez D.L."/>
            <person name="Swayne D.E."/>
        </authorList>
    </citation>
    <scope>NUCLEOTIDE SEQUENCE [LARGE SCALE GENOMIC DNA]</scope>
    <source>
        <strain evidence="1 2">DSM 26133</strain>
    </source>
</reference>
<dbReference type="SUPFAM" id="SSF53850">
    <property type="entry name" value="Periplasmic binding protein-like II"/>
    <property type="match status" value="1"/>
</dbReference>
<evidence type="ECO:0000313" key="2">
    <source>
        <dbReference type="Proteomes" id="UP000192472"/>
    </source>
</evidence>
<dbReference type="STRING" id="692418.SAMN04488029_2191"/>
<dbReference type="Proteomes" id="UP000192472">
    <property type="component" value="Unassembled WGS sequence"/>
</dbReference>
<sequence>MNSRKAYLIVSWLTIQVLLVVSCETEHQPIHSNAQPTNKTLRLNFQENILEVNPLKTNNRAEQFVIDLTFDKFFNSDGTSSVFKGYRYDSLEKTYFFELHPNNTFHDGTLVDSESIRLLFKHLLQFHFQSEAVKELFSSMDGFGLINWYRENLNIYDSIPSGFRIINDNSFTIQMSKNEDQLPKWFQDEMYVLFKFKNNSYVGSGLYELIELNEDISAKLSRRKKDGPKIETIHISFTKNVDLVYSEFFRGSLDLAFYNPHIQLNTKHKQDLDKVIRNKYAQYQTSTTNQTIITYMEIHAQDTILQKRILGAIPDINNKLVYSSYSNDLDNLTYNALDSPNYEVKLYSQVSEDETIYFKNSPSLALIKSNMKNLNPTEPHIVIRKESSEFVSSLDLQSIEILMEKKLEKSHYTTFVVLGVFHEYVIFSNRLKGIETGHGLSELVKQAYFENAKSY</sequence>
<dbReference type="AlphaFoldDB" id="A0A1W2GDZ1"/>
<dbReference type="PROSITE" id="PS51257">
    <property type="entry name" value="PROKAR_LIPOPROTEIN"/>
    <property type="match status" value="1"/>
</dbReference>
<dbReference type="PANTHER" id="PTHR30290">
    <property type="entry name" value="PERIPLASMIC BINDING COMPONENT OF ABC TRANSPORTER"/>
    <property type="match status" value="1"/>
</dbReference>
<keyword evidence="2" id="KW-1185">Reference proteome</keyword>
<name>A0A1W2GDZ1_REIFA</name>
<protein>
    <recommendedName>
        <fullName evidence="3">Extracellular solute-binding protein, family 5 Middle</fullName>
    </recommendedName>
</protein>
<dbReference type="OrthoDB" id="9796817at2"/>
<gene>
    <name evidence="1" type="ORF">SAMN04488029_2191</name>
</gene>
<dbReference type="Gene3D" id="3.40.190.10">
    <property type="entry name" value="Periplasmic binding protein-like II"/>
    <property type="match status" value="1"/>
</dbReference>
<evidence type="ECO:0000313" key="1">
    <source>
        <dbReference type="EMBL" id="SMD34811.1"/>
    </source>
</evidence>
<dbReference type="GO" id="GO:0015833">
    <property type="term" value="P:peptide transport"/>
    <property type="evidence" value="ECO:0007669"/>
    <property type="project" value="TreeGrafter"/>
</dbReference>